<protein>
    <recommendedName>
        <fullName evidence="3">Preprotein translocase subunit SecA</fullName>
    </recommendedName>
</protein>
<organism evidence="1 2">
    <name type="scientific">Peribacillus deserti</name>
    <dbReference type="NCBI Taxonomy" id="673318"/>
    <lineage>
        <taxon>Bacteria</taxon>
        <taxon>Bacillati</taxon>
        <taxon>Bacillota</taxon>
        <taxon>Bacilli</taxon>
        <taxon>Bacillales</taxon>
        <taxon>Bacillaceae</taxon>
        <taxon>Peribacillus</taxon>
    </lineage>
</organism>
<evidence type="ECO:0008006" key="3">
    <source>
        <dbReference type="Google" id="ProtNLM"/>
    </source>
</evidence>
<accession>A0ABS2QKQ5</accession>
<dbReference type="EMBL" id="JAFBFI010000015">
    <property type="protein sequence ID" value="MBM7693744.1"/>
    <property type="molecule type" value="Genomic_DNA"/>
</dbReference>
<evidence type="ECO:0000313" key="2">
    <source>
        <dbReference type="Proteomes" id="UP000823486"/>
    </source>
</evidence>
<gene>
    <name evidence="1" type="ORF">JOC77_003188</name>
</gene>
<reference evidence="1 2" key="1">
    <citation type="submission" date="2021-01" db="EMBL/GenBank/DDBJ databases">
        <title>Genomic Encyclopedia of Type Strains, Phase IV (KMG-IV): sequencing the most valuable type-strain genomes for metagenomic binning, comparative biology and taxonomic classification.</title>
        <authorList>
            <person name="Goeker M."/>
        </authorList>
    </citation>
    <scope>NUCLEOTIDE SEQUENCE [LARGE SCALE GENOMIC DNA]</scope>
    <source>
        <strain evidence="1 2">DSM 105482</strain>
    </source>
</reference>
<keyword evidence="2" id="KW-1185">Reference proteome</keyword>
<dbReference type="RefSeq" id="WP_204544692.1">
    <property type="nucleotide sequence ID" value="NZ_JAFBFI010000015.1"/>
</dbReference>
<name>A0ABS2QKQ5_9BACI</name>
<comment type="caution">
    <text evidence="1">The sequence shown here is derived from an EMBL/GenBank/DDBJ whole genome shotgun (WGS) entry which is preliminary data.</text>
</comment>
<proteinExistence type="predicted"/>
<sequence>MFVVNFYENKNLLLSQLLNRLPAVGEDLKIKGRKGKVSSVNSIDEKKFHVQVTLENVNKNKLVSGQSNKKKR</sequence>
<evidence type="ECO:0000313" key="1">
    <source>
        <dbReference type="EMBL" id="MBM7693744.1"/>
    </source>
</evidence>
<dbReference type="Proteomes" id="UP000823486">
    <property type="component" value="Unassembled WGS sequence"/>
</dbReference>